<dbReference type="Proteomes" id="UP000679179">
    <property type="component" value="Unassembled WGS sequence"/>
</dbReference>
<name>A0A919RY63_9CLOT</name>
<dbReference type="AlphaFoldDB" id="A0A919RY63"/>
<evidence type="ECO:0000256" key="1">
    <source>
        <dbReference type="SAM" id="Phobius"/>
    </source>
</evidence>
<organism evidence="2 3">
    <name type="scientific">Clostridium polyendosporum</name>
    <dbReference type="NCBI Taxonomy" id="69208"/>
    <lineage>
        <taxon>Bacteria</taxon>
        <taxon>Bacillati</taxon>
        <taxon>Bacillota</taxon>
        <taxon>Clostridia</taxon>
        <taxon>Eubacteriales</taxon>
        <taxon>Clostridiaceae</taxon>
        <taxon>Clostridium</taxon>
    </lineage>
</organism>
<keyword evidence="1" id="KW-0812">Transmembrane</keyword>
<proteinExistence type="predicted"/>
<gene>
    <name evidence="2" type="ORF">CPJCM30710_11000</name>
</gene>
<reference evidence="2" key="1">
    <citation type="submission" date="2021-03" db="EMBL/GenBank/DDBJ databases">
        <title>Taxonomic study of Clostridium polyendosporum from meadow-gley soil under rice.</title>
        <authorList>
            <person name="Kobayashi H."/>
            <person name="Tanizawa Y."/>
            <person name="Yagura M."/>
        </authorList>
    </citation>
    <scope>NUCLEOTIDE SEQUENCE</scope>
    <source>
        <strain evidence="2">JCM 30710</strain>
    </source>
</reference>
<comment type="caution">
    <text evidence="2">The sequence shown here is derived from an EMBL/GenBank/DDBJ whole genome shotgun (WGS) entry which is preliminary data.</text>
</comment>
<keyword evidence="1" id="KW-0472">Membrane</keyword>
<keyword evidence="1" id="KW-1133">Transmembrane helix</keyword>
<protein>
    <submittedName>
        <fullName evidence="2">Uncharacterized protein</fullName>
    </submittedName>
</protein>
<evidence type="ECO:0000313" key="2">
    <source>
        <dbReference type="EMBL" id="GIM28434.1"/>
    </source>
</evidence>
<sequence length="72" mass="8621">MFHIRLFIVLDYHVLTFISSLVQSIHFEKMPYKVCFLIVADFYMFCSILKITIFPFLLLSDSLSFDFHIYDS</sequence>
<dbReference type="EMBL" id="BOPZ01000006">
    <property type="protein sequence ID" value="GIM28434.1"/>
    <property type="molecule type" value="Genomic_DNA"/>
</dbReference>
<keyword evidence="3" id="KW-1185">Reference proteome</keyword>
<accession>A0A919RY63</accession>
<evidence type="ECO:0000313" key="3">
    <source>
        <dbReference type="Proteomes" id="UP000679179"/>
    </source>
</evidence>
<feature type="transmembrane region" description="Helical" evidence="1">
    <location>
        <begin position="34"/>
        <end position="58"/>
    </location>
</feature>